<evidence type="ECO:0000259" key="6">
    <source>
        <dbReference type="Pfam" id="PF05920"/>
    </source>
</evidence>
<dbReference type="STRING" id="39966.A0A369KA50"/>
<evidence type="ECO:0000256" key="4">
    <source>
        <dbReference type="ARBA" id="ARBA00023242"/>
    </source>
</evidence>
<dbReference type="AlphaFoldDB" id="A0A369KA50"/>
<comment type="similarity">
    <text evidence="1">Belongs to the TALE/M-ATYP homeobox family.</text>
</comment>
<keyword evidence="3" id="KW-0371">Homeobox</keyword>
<evidence type="ECO:0000313" key="9">
    <source>
        <dbReference type="Proteomes" id="UP000076154"/>
    </source>
</evidence>
<keyword evidence="4" id="KW-0539">Nucleus</keyword>
<feature type="region of interest" description="Disordered" evidence="5">
    <location>
        <begin position="265"/>
        <end position="403"/>
    </location>
</feature>
<feature type="domain" description="Mating-type protein C-terminal" evidence="7">
    <location>
        <begin position="203"/>
        <end position="655"/>
    </location>
</feature>
<dbReference type="Proteomes" id="UP000076154">
    <property type="component" value="Unassembled WGS sequence"/>
</dbReference>
<evidence type="ECO:0000256" key="3">
    <source>
        <dbReference type="ARBA" id="ARBA00023155"/>
    </source>
</evidence>
<dbReference type="InterPro" id="IPR024441">
    <property type="entry name" value="Homeodomain1_C"/>
</dbReference>
<dbReference type="Pfam" id="PF05920">
    <property type="entry name" value="Homeobox_KN"/>
    <property type="match status" value="1"/>
</dbReference>
<dbReference type="GO" id="GO:0003677">
    <property type="term" value="F:DNA binding"/>
    <property type="evidence" value="ECO:0007669"/>
    <property type="project" value="UniProtKB-KW"/>
</dbReference>
<evidence type="ECO:0000256" key="1">
    <source>
        <dbReference type="ARBA" id="ARBA00005800"/>
    </source>
</evidence>
<organism evidence="8 9">
    <name type="scientific">Hypsizygus marmoreus</name>
    <name type="common">White beech mushroom</name>
    <name type="synonym">Agaricus marmoreus</name>
    <dbReference type="NCBI Taxonomy" id="39966"/>
    <lineage>
        <taxon>Eukaryota</taxon>
        <taxon>Fungi</taxon>
        <taxon>Dikarya</taxon>
        <taxon>Basidiomycota</taxon>
        <taxon>Agaricomycotina</taxon>
        <taxon>Agaricomycetes</taxon>
        <taxon>Agaricomycetidae</taxon>
        <taxon>Agaricales</taxon>
        <taxon>Tricholomatineae</taxon>
        <taxon>Lyophyllaceae</taxon>
        <taxon>Hypsizygus</taxon>
    </lineage>
</organism>
<comment type="caution">
    <text evidence="8">The sequence shown here is derived from an EMBL/GenBank/DDBJ whole genome shotgun (WGS) entry which is preliminary data.</text>
</comment>
<dbReference type="SUPFAM" id="SSF46689">
    <property type="entry name" value="Homeodomain-like"/>
    <property type="match status" value="1"/>
</dbReference>
<evidence type="ECO:0000256" key="5">
    <source>
        <dbReference type="SAM" id="MobiDB-lite"/>
    </source>
</evidence>
<gene>
    <name evidence="8" type="primary">MAB11_1</name>
    <name evidence="8" type="ORF">Hypma_015792</name>
</gene>
<evidence type="ECO:0000256" key="2">
    <source>
        <dbReference type="ARBA" id="ARBA00023125"/>
    </source>
</evidence>
<dbReference type="InterPro" id="IPR009057">
    <property type="entry name" value="Homeodomain-like_sf"/>
</dbReference>
<sequence length="658" mass="73356">MDADLEAQFVQRISRLEDDFLDPFLDQASFVDFHGQWISLADAIQSPLDAGLLSMSTVSMLHDLADNISAVAQSFLDLEELSDSLMSSLVLEASSIITPPTTPPIDSARGQPLNSSTPPYITPSYMWLLDNIHDPYPPVAVREGIARETASSRKDIDGWFIDARKRMGWTTLRKVAFSNRRIDIVDAATRFFVRDDPKRPVDPNLELEFASIEKRAKDLYSDKFSESDLAAKLDMAVKNLTPEMKAKAKAEERRRMQFQMDDISAISSYPSPERSPEPTRLSPVPYEDESDALVSQSISILSRKRRSPSADPPEWNQNMSSDRPNKRTRLDHTISTSVIPFPTGLPSPASSVDEPLRTTNEHATPAASTPESTPRLNRKRRLSDADGQGAPKRPHNLPVGPRVQAVSDPLPLSSALFDASAFDGWFNQQFDIPAFSVVDQPEPSLQFDVEFGDISTFTSTLTPLSSRYASPQAEDMNSTLSTEEIVWNSTEIPSFELPTHDFNFEEFQSWLSDDASHQPSVHVVTPQPQDILAQMPSLGNDLSLKGFNDSFSLTAPPMQPPEPFILDPIPNFSWELSDYINMPSQSQSVFPDMFQSILGVDSQDNVGFNPTAVNVFDTSYLVPSADSMAQTERAEKERKLFEMKEAARRLEEELAASR</sequence>
<feature type="domain" description="KN homeodomain" evidence="6">
    <location>
        <begin position="127"/>
        <end position="166"/>
    </location>
</feature>
<feature type="compositionally biased region" description="Basic and acidic residues" evidence="5">
    <location>
        <begin position="323"/>
        <end position="332"/>
    </location>
</feature>
<evidence type="ECO:0000259" key="7">
    <source>
        <dbReference type="Pfam" id="PF12737"/>
    </source>
</evidence>
<name>A0A369KA50_HYPMA</name>
<dbReference type="EMBL" id="LUEZ02000010">
    <property type="protein sequence ID" value="RDB29545.1"/>
    <property type="molecule type" value="Genomic_DNA"/>
</dbReference>
<dbReference type="InterPro" id="IPR008422">
    <property type="entry name" value="KN_HD"/>
</dbReference>
<dbReference type="Pfam" id="PF12737">
    <property type="entry name" value="Mating_C"/>
    <property type="match status" value="1"/>
</dbReference>
<evidence type="ECO:0000313" key="8">
    <source>
        <dbReference type="EMBL" id="RDB29545.1"/>
    </source>
</evidence>
<dbReference type="InParanoid" id="A0A369KA50"/>
<dbReference type="OrthoDB" id="250329at2759"/>
<dbReference type="Gene3D" id="1.10.10.60">
    <property type="entry name" value="Homeodomain-like"/>
    <property type="match status" value="1"/>
</dbReference>
<reference evidence="8" key="1">
    <citation type="submission" date="2018-04" db="EMBL/GenBank/DDBJ databases">
        <title>Whole genome sequencing of Hypsizygus marmoreus.</title>
        <authorList>
            <person name="Choi I.-G."/>
            <person name="Min B."/>
            <person name="Kim J.-G."/>
            <person name="Kim S."/>
            <person name="Oh Y.-L."/>
            <person name="Kong W.-S."/>
            <person name="Park H."/>
            <person name="Jeong J."/>
            <person name="Song E.-S."/>
        </authorList>
    </citation>
    <scope>NUCLEOTIDE SEQUENCE [LARGE SCALE GENOMIC DNA]</scope>
    <source>
        <strain evidence="8">51987-8</strain>
    </source>
</reference>
<proteinExistence type="inferred from homology"/>
<protein>
    <submittedName>
        <fullName evidence="8">Mating-type protein beta1-1</fullName>
    </submittedName>
</protein>
<feature type="compositionally biased region" description="Low complexity" evidence="5">
    <location>
        <begin position="267"/>
        <end position="283"/>
    </location>
</feature>
<dbReference type="GO" id="GO:0006355">
    <property type="term" value="P:regulation of DNA-templated transcription"/>
    <property type="evidence" value="ECO:0007669"/>
    <property type="project" value="InterPro"/>
</dbReference>
<keyword evidence="9" id="KW-1185">Reference proteome</keyword>
<feature type="compositionally biased region" description="Polar residues" evidence="5">
    <location>
        <begin position="361"/>
        <end position="375"/>
    </location>
</feature>
<accession>A0A369KA50</accession>
<keyword evidence="2" id="KW-0238">DNA-binding</keyword>